<dbReference type="InterPro" id="IPR001715">
    <property type="entry name" value="CH_dom"/>
</dbReference>
<evidence type="ECO:0000313" key="3">
    <source>
        <dbReference type="EMBL" id="RCN45298.1"/>
    </source>
</evidence>
<evidence type="ECO:0000256" key="1">
    <source>
        <dbReference type="SAM" id="Coils"/>
    </source>
</evidence>
<keyword evidence="1" id="KW-0175">Coiled coil</keyword>
<accession>A0A368GNS8</accession>
<keyword evidence="4" id="KW-1185">Reference proteome</keyword>
<dbReference type="PROSITE" id="PS50021">
    <property type="entry name" value="CH"/>
    <property type="match status" value="1"/>
</dbReference>
<dbReference type="Proteomes" id="UP000252519">
    <property type="component" value="Unassembled WGS sequence"/>
</dbReference>
<organism evidence="3 4">
    <name type="scientific">Ancylostoma caninum</name>
    <name type="common">Dog hookworm</name>
    <dbReference type="NCBI Taxonomy" id="29170"/>
    <lineage>
        <taxon>Eukaryota</taxon>
        <taxon>Metazoa</taxon>
        <taxon>Ecdysozoa</taxon>
        <taxon>Nematoda</taxon>
        <taxon>Chromadorea</taxon>
        <taxon>Rhabditida</taxon>
        <taxon>Rhabditina</taxon>
        <taxon>Rhabditomorpha</taxon>
        <taxon>Strongyloidea</taxon>
        <taxon>Ancylostomatidae</taxon>
        <taxon>Ancylostomatinae</taxon>
        <taxon>Ancylostoma</taxon>
    </lineage>
</organism>
<feature type="coiled-coil region" evidence="1">
    <location>
        <begin position="75"/>
        <end position="102"/>
    </location>
</feature>
<evidence type="ECO:0000313" key="4">
    <source>
        <dbReference type="Proteomes" id="UP000252519"/>
    </source>
</evidence>
<dbReference type="PANTHER" id="PTHR23167">
    <property type="entry name" value="CALPONIN HOMOLOGY DOMAIN-CONTAINING PROTEIN DDB_G0272472-RELATED"/>
    <property type="match status" value="1"/>
</dbReference>
<dbReference type="SUPFAM" id="SSF47576">
    <property type="entry name" value="Calponin-homology domain, CH-domain"/>
    <property type="match status" value="1"/>
</dbReference>
<dbReference type="STRING" id="29170.A0A368GNS8"/>
<dbReference type="OrthoDB" id="10017054at2759"/>
<dbReference type="AlphaFoldDB" id="A0A368GNS8"/>
<name>A0A368GNS8_ANCCA</name>
<gene>
    <name evidence="3" type="ORF">ANCCAN_08694</name>
</gene>
<sequence>MRRSIVDNNILTSHCVKTTFRDAKFKDATRQDSCRWLDCLCISYSDDQEESIVPQPGENKSFDAGALNCDSSFAKTGEKSVLNELQEKIASLSKELQKKDAIIESERVAHKAQLKDFITAVKVAERCREETKSELARLIAVCRNVNSPEEVLWFEVMQKFQSCSKRNALLAWAQARLTAYPSISVSNFASDWSDGRAFCALVHHFRPDMVERIMLLQRDECPKLALELAAKLNIHIDSNLFAGSKPDFRRVMAAVFELYKKLELTEQEC</sequence>
<dbReference type="EMBL" id="JOJR01000105">
    <property type="protein sequence ID" value="RCN45298.1"/>
    <property type="molecule type" value="Genomic_DNA"/>
</dbReference>
<proteinExistence type="predicted"/>
<dbReference type="InterPro" id="IPR036872">
    <property type="entry name" value="CH_dom_sf"/>
</dbReference>
<dbReference type="SMART" id="SM00033">
    <property type="entry name" value="CH"/>
    <property type="match status" value="1"/>
</dbReference>
<dbReference type="PANTHER" id="PTHR23167:SF46">
    <property type="entry name" value="EPS15 HOMOLOGY DOMAIN CONTAINING PROTEIN-BINDING PROTEIN 1, ISOFORM F"/>
    <property type="match status" value="1"/>
</dbReference>
<dbReference type="Gene3D" id="1.10.418.10">
    <property type="entry name" value="Calponin-like domain"/>
    <property type="match status" value="1"/>
</dbReference>
<evidence type="ECO:0000259" key="2">
    <source>
        <dbReference type="PROSITE" id="PS50021"/>
    </source>
</evidence>
<comment type="caution">
    <text evidence="3">The sequence shown here is derived from an EMBL/GenBank/DDBJ whole genome shotgun (WGS) entry which is preliminary data.</text>
</comment>
<reference evidence="3 4" key="1">
    <citation type="submission" date="2014-10" db="EMBL/GenBank/DDBJ databases">
        <title>Draft genome of the hookworm Ancylostoma caninum.</title>
        <authorList>
            <person name="Mitreva M."/>
        </authorList>
    </citation>
    <scope>NUCLEOTIDE SEQUENCE [LARGE SCALE GENOMIC DNA]</scope>
    <source>
        <strain evidence="3 4">Baltimore</strain>
    </source>
</reference>
<feature type="domain" description="Calponin-homology (CH)" evidence="2">
    <location>
        <begin position="163"/>
        <end position="263"/>
    </location>
</feature>
<dbReference type="InterPro" id="IPR050540">
    <property type="entry name" value="F-actin_Monoox_Mical"/>
</dbReference>
<dbReference type="Pfam" id="PF00307">
    <property type="entry name" value="CH"/>
    <property type="match status" value="1"/>
</dbReference>
<protein>
    <recommendedName>
        <fullName evidence="2">Calponin-homology (CH) domain-containing protein</fullName>
    </recommendedName>
</protein>